<name>A0ABW0U2I5_9BACI</name>
<dbReference type="Proteomes" id="UP001596143">
    <property type="component" value="Unassembled WGS sequence"/>
</dbReference>
<proteinExistence type="predicted"/>
<dbReference type="PROSITE" id="PS50930">
    <property type="entry name" value="HTH_LYTTR"/>
    <property type="match status" value="1"/>
</dbReference>
<sequence length="218" mass="24907">MSGQLSVVSVIETFKDLFPKDTSIAVSDEKQYIYYKPGKKIDLKIKPGDIVKKETVTYKALAKQRKASEYIHKQVFGVPYFGISSPVLDDGELAGCVTAIFPVGQGRLLSQFLTIRLEDRWRPVPNKNIIYIEAQNRRTWVHPVDGETGYHTSTLNELEFFLPEDAFIRTHRSYIVNINFIKEIQPDSHSTFLLIMSDNTKVPVSQSHAKHFRDVLGF</sequence>
<feature type="domain" description="HTH LytTR-type" evidence="1">
    <location>
        <begin position="113"/>
        <end position="218"/>
    </location>
</feature>
<dbReference type="RefSeq" id="WP_270895285.1">
    <property type="nucleotide sequence ID" value="NZ_JBHSPF010000012.1"/>
</dbReference>
<comment type="caution">
    <text evidence="2">The sequence shown here is derived from an EMBL/GenBank/DDBJ whole genome shotgun (WGS) entry which is preliminary data.</text>
</comment>
<keyword evidence="2" id="KW-0238">DNA-binding</keyword>
<evidence type="ECO:0000259" key="1">
    <source>
        <dbReference type="PROSITE" id="PS50930"/>
    </source>
</evidence>
<dbReference type="SMART" id="SM00850">
    <property type="entry name" value="LytTR"/>
    <property type="match status" value="1"/>
</dbReference>
<evidence type="ECO:0000313" key="3">
    <source>
        <dbReference type="Proteomes" id="UP001596143"/>
    </source>
</evidence>
<dbReference type="PANTHER" id="PTHR37299:SF4">
    <property type="entry name" value="TRANSCRIPTIONAL REGULATOR"/>
    <property type="match status" value="1"/>
</dbReference>
<reference evidence="3" key="1">
    <citation type="journal article" date="2019" name="Int. J. Syst. Evol. Microbiol.">
        <title>The Global Catalogue of Microorganisms (GCM) 10K type strain sequencing project: providing services to taxonomists for standard genome sequencing and annotation.</title>
        <authorList>
            <consortium name="The Broad Institute Genomics Platform"/>
            <consortium name="The Broad Institute Genome Sequencing Center for Infectious Disease"/>
            <person name="Wu L."/>
            <person name="Ma J."/>
        </authorList>
    </citation>
    <scope>NUCLEOTIDE SEQUENCE [LARGE SCALE GENOMIC DNA]</scope>
    <source>
        <strain evidence="3">CGMCC 1.15790</strain>
    </source>
</reference>
<dbReference type="GO" id="GO:0003677">
    <property type="term" value="F:DNA binding"/>
    <property type="evidence" value="ECO:0007669"/>
    <property type="project" value="UniProtKB-KW"/>
</dbReference>
<accession>A0ABW0U2I5</accession>
<evidence type="ECO:0000313" key="2">
    <source>
        <dbReference type="EMBL" id="MFC5627672.1"/>
    </source>
</evidence>
<protein>
    <submittedName>
        <fullName evidence="2">LytTR family DNA-binding domain-containing protein</fullName>
    </submittedName>
</protein>
<dbReference type="EMBL" id="JBHSPF010000012">
    <property type="protein sequence ID" value="MFC5627672.1"/>
    <property type="molecule type" value="Genomic_DNA"/>
</dbReference>
<dbReference type="PANTHER" id="PTHR37299">
    <property type="entry name" value="TRANSCRIPTIONAL REGULATOR-RELATED"/>
    <property type="match status" value="1"/>
</dbReference>
<gene>
    <name evidence="2" type="ORF">ACFPTR_02005</name>
</gene>
<dbReference type="Gene3D" id="2.40.50.40">
    <property type="match status" value="1"/>
</dbReference>
<dbReference type="InterPro" id="IPR007492">
    <property type="entry name" value="LytTR_DNA-bd_dom"/>
</dbReference>
<keyword evidence="3" id="KW-1185">Reference proteome</keyword>
<dbReference type="Pfam" id="PF04397">
    <property type="entry name" value="LytTR"/>
    <property type="match status" value="1"/>
</dbReference>
<dbReference type="Gene3D" id="2.20.25.10">
    <property type="match status" value="1"/>
</dbReference>
<organism evidence="2 3">
    <name type="scientific">Aliibacillus thermotolerans</name>
    <dbReference type="NCBI Taxonomy" id="1834418"/>
    <lineage>
        <taxon>Bacteria</taxon>
        <taxon>Bacillati</taxon>
        <taxon>Bacillota</taxon>
        <taxon>Bacilli</taxon>
        <taxon>Bacillales</taxon>
        <taxon>Bacillaceae</taxon>
        <taxon>Aliibacillus</taxon>
    </lineage>
</organism>
<dbReference type="InterPro" id="IPR046947">
    <property type="entry name" value="LytR-like"/>
</dbReference>